<name>A0AAW2CUU0_9ROSI</name>
<evidence type="ECO:0000313" key="2">
    <source>
        <dbReference type="Proteomes" id="UP001459277"/>
    </source>
</evidence>
<comment type="caution">
    <text evidence="1">The sequence shown here is derived from an EMBL/GenBank/DDBJ whole genome shotgun (WGS) entry which is preliminary data.</text>
</comment>
<evidence type="ECO:0000313" key="1">
    <source>
        <dbReference type="EMBL" id="KAL0000920.1"/>
    </source>
</evidence>
<dbReference type="EMBL" id="JAZDWU010000005">
    <property type="protein sequence ID" value="KAL0000920.1"/>
    <property type="molecule type" value="Genomic_DNA"/>
</dbReference>
<accession>A0AAW2CUU0</accession>
<organism evidence="1 2">
    <name type="scientific">Lithocarpus litseifolius</name>
    <dbReference type="NCBI Taxonomy" id="425828"/>
    <lineage>
        <taxon>Eukaryota</taxon>
        <taxon>Viridiplantae</taxon>
        <taxon>Streptophyta</taxon>
        <taxon>Embryophyta</taxon>
        <taxon>Tracheophyta</taxon>
        <taxon>Spermatophyta</taxon>
        <taxon>Magnoliopsida</taxon>
        <taxon>eudicotyledons</taxon>
        <taxon>Gunneridae</taxon>
        <taxon>Pentapetalae</taxon>
        <taxon>rosids</taxon>
        <taxon>fabids</taxon>
        <taxon>Fagales</taxon>
        <taxon>Fagaceae</taxon>
        <taxon>Lithocarpus</taxon>
    </lineage>
</organism>
<reference evidence="1 2" key="1">
    <citation type="submission" date="2024-01" db="EMBL/GenBank/DDBJ databases">
        <title>A telomere-to-telomere, gap-free genome of sweet tea (Lithocarpus litseifolius).</title>
        <authorList>
            <person name="Zhou J."/>
        </authorList>
    </citation>
    <scope>NUCLEOTIDE SEQUENCE [LARGE SCALE GENOMIC DNA]</scope>
    <source>
        <strain evidence="1">Zhou-2022a</strain>
        <tissue evidence="1">Leaf</tissue>
    </source>
</reference>
<keyword evidence="2" id="KW-1185">Reference proteome</keyword>
<proteinExistence type="predicted"/>
<dbReference type="AlphaFoldDB" id="A0AAW2CUU0"/>
<gene>
    <name evidence="1" type="ORF">SO802_014701</name>
</gene>
<sequence>MEDITGHWVRLSFNTKESETMELSMDEINITRTLVAKFFTKRRTNMEAIK</sequence>
<protein>
    <submittedName>
        <fullName evidence="1">Uncharacterized protein</fullName>
    </submittedName>
</protein>
<dbReference type="Proteomes" id="UP001459277">
    <property type="component" value="Unassembled WGS sequence"/>
</dbReference>